<comment type="catalytic activity">
    <reaction evidence="5 7">
        <text>AMP + ATP = 2 ADP</text>
        <dbReference type="Rhea" id="RHEA:12973"/>
        <dbReference type="ChEBI" id="CHEBI:30616"/>
        <dbReference type="ChEBI" id="CHEBI:456215"/>
        <dbReference type="ChEBI" id="CHEBI:456216"/>
        <dbReference type="EC" id="2.7.4.3"/>
    </reaction>
</comment>
<keyword evidence="5" id="KW-0963">Cytoplasm</keyword>
<dbReference type="AlphaFoldDB" id="A0A8J7F5R0"/>
<dbReference type="InterPro" id="IPR006259">
    <property type="entry name" value="Adenyl_kin_sub"/>
</dbReference>
<comment type="subcellular location">
    <subcellularLocation>
        <location evidence="5 7">Cytoplasm</location>
    </subcellularLocation>
</comment>
<feature type="binding site" evidence="5">
    <location>
        <begin position="11"/>
        <end position="16"/>
    </location>
    <ligand>
        <name>ATP</name>
        <dbReference type="ChEBI" id="CHEBI:30616"/>
    </ligand>
</feature>
<keyword evidence="9" id="KW-1185">Reference proteome</keyword>
<feature type="binding site" evidence="5">
    <location>
        <begin position="58"/>
        <end position="60"/>
    </location>
    <ligand>
        <name>AMP</name>
        <dbReference type="ChEBI" id="CHEBI:456215"/>
    </ligand>
</feature>
<evidence type="ECO:0000256" key="1">
    <source>
        <dbReference type="ARBA" id="ARBA00022679"/>
    </source>
</evidence>
<dbReference type="PRINTS" id="PR00094">
    <property type="entry name" value="ADENYLTKNASE"/>
</dbReference>
<sequence length="185" mass="20632">MTRIIFLGPPGAGKGTQAKILADHWGVPHISTGDILREAIKEQTPLGVKAKSYVDSGQLVPDLLVQDMVEERLQRADTTSGWILDGFPRTVSQAAFLDNLLQKINLDGVMVINLDVPDDVVVGRLLERGRKDDSEEIIRHRLEVYRSETTPLIDYYRDRKQLIVIDGNKSPQSVTSNLKDLIVSC</sequence>
<comment type="domain">
    <text evidence="5">Consists of three domains, a large central CORE domain and two small peripheral domains, NMPbind and LID, which undergo movements during catalysis. The LID domain closes over the site of phosphoryl transfer upon ATP binding. Assembling and dissambling the active center during each catalytic cycle provides an effective means to prevent ATP hydrolysis.</text>
</comment>
<feature type="binding site" evidence="5">
    <location>
        <position position="32"/>
    </location>
    <ligand>
        <name>AMP</name>
        <dbReference type="ChEBI" id="CHEBI:456215"/>
    </ligand>
</feature>
<name>A0A8J7F5R0_9CYAN</name>
<evidence type="ECO:0000256" key="2">
    <source>
        <dbReference type="ARBA" id="ARBA00022727"/>
    </source>
</evidence>
<dbReference type="Gene3D" id="3.40.50.300">
    <property type="entry name" value="P-loop containing nucleotide triphosphate hydrolases"/>
    <property type="match status" value="1"/>
</dbReference>
<dbReference type="InterPro" id="IPR000850">
    <property type="entry name" value="Adenylat/UMP-CMP_kin"/>
</dbReference>
<comment type="caution">
    <text evidence="5">Lacks conserved residue(s) required for the propagation of feature annotation.</text>
</comment>
<dbReference type="GO" id="GO:0004017">
    <property type="term" value="F:AMP kinase activity"/>
    <property type="evidence" value="ECO:0007669"/>
    <property type="project" value="UniProtKB-UniRule"/>
</dbReference>
<evidence type="ECO:0000256" key="6">
    <source>
        <dbReference type="RuleBase" id="RU003330"/>
    </source>
</evidence>
<reference evidence="8" key="1">
    <citation type="submission" date="2020-10" db="EMBL/GenBank/DDBJ databases">
        <authorList>
            <person name="Castelo-Branco R."/>
            <person name="Eusebio N."/>
            <person name="Adriana R."/>
            <person name="Vieira A."/>
            <person name="Brugerolle De Fraissinette N."/>
            <person name="Rezende De Castro R."/>
            <person name="Schneider M.P."/>
            <person name="Vasconcelos V."/>
            <person name="Leao P.N."/>
        </authorList>
    </citation>
    <scope>NUCLEOTIDE SEQUENCE</scope>
    <source>
        <strain evidence="8">LEGE 06105</strain>
    </source>
</reference>
<dbReference type="NCBIfam" id="NF011101">
    <property type="entry name" value="PRK14528.1"/>
    <property type="match status" value="1"/>
</dbReference>
<evidence type="ECO:0000256" key="5">
    <source>
        <dbReference type="HAMAP-Rule" id="MF_00235"/>
    </source>
</evidence>
<comment type="function">
    <text evidence="5">Catalyzes the reversible transfer of the terminal phosphate group between ATP and AMP. Plays an important role in cellular energy homeostasis and in adenine nucleotide metabolism.</text>
</comment>
<feature type="binding site" evidence="5">
    <location>
        <position position="141"/>
    </location>
    <ligand>
        <name>AMP</name>
        <dbReference type="ChEBI" id="CHEBI:456215"/>
    </ligand>
</feature>
<comment type="similarity">
    <text evidence="5 6">Belongs to the adenylate kinase family.</text>
</comment>
<evidence type="ECO:0000256" key="4">
    <source>
        <dbReference type="ARBA" id="ARBA00022777"/>
    </source>
</evidence>
<dbReference type="Proteomes" id="UP000620559">
    <property type="component" value="Unassembled WGS sequence"/>
</dbReference>
<feature type="region of interest" description="NMP" evidence="5">
    <location>
        <begin position="31"/>
        <end position="60"/>
    </location>
</feature>
<evidence type="ECO:0000313" key="8">
    <source>
        <dbReference type="EMBL" id="MBE9212529.1"/>
    </source>
</evidence>
<proteinExistence type="inferred from homology"/>
<dbReference type="GO" id="GO:0044209">
    <property type="term" value="P:AMP salvage"/>
    <property type="evidence" value="ECO:0007669"/>
    <property type="project" value="UniProtKB-UniRule"/>
</dbReference>
<dbReference type="NCBIfam" id="NF011104">
    <property type="entry name" value="PRK14531.1"/>
    <property type="match status" value="1"/>
</dbReference>
<protein>
    <recommendedName>
        <fullName evidence="5 7">Adenylate kinase</fullName>
        <shortName evidence="5">AK</shortName>
        <ecNumber evidence="5 7">2.7.4.3</ecNumber>
    </recommendedName>
    <alternativeName>
        <fullName evidence="5">ATP-AMP transphosphorylase</fullName>
    </alternativeName>
    <alternativeName>
        <fullName evidence="5">ATP:AMP phosphotransferase</fullName>
    </alternativeName>
    <alternativeName>
        <fullName evidence="5">Adenylate monophosphate kinase</fullName>
    </alternativeName>
</protein>
<feature type="binding site" evidence="5">
    <location>
        <position position="130"/>
    </location>
    <ligand>
        <name>AMP</name>
        <dbReference type="ChEBI" id="CHEBI:456215"/>
    </ligand>
</feature>
<dbReference type="HAMAP" id="MF_00235">
    <property type="entry name" value="Adenylate_kinase_Adk"/>
    <property type="match status" value="1"/>
</dbReference>
<keyword evidence="5 7" id="KW-0067">ATP-binding</keyword>
<keyword evidence="4 5" id="KW-0418">Kinase</keyword>
<evidence type="ECO:0000313" key="9">
    <source>
        <dbReference type="Proteomes" id="UP000620559"/>
    </source>
</evidence>
<evidence type="ECO:0000256" key="7">
    <source>
        <dbReference type="RuleBase" id="RU003331"/>
    </source>
</evidence>
<dbReference type="EMBL" id="JADEWL010000015">
    <property type="protein sequence ID" value="MBE9212529.1"/>
    <property type="molecule type" value="Genomic_DNA"/>
</dbReference>
<keyword evidence="2 5" id="KW-0545">Nucleotide biosynthesis</keyword>
<feature type="binding site" evidence="5">
    <location>
        <position position="37"/>
    </location>
    <ligand>
        <name>AMP</name>
        <dbReference type="ChEBI" id="CHEBI:456215"/>
    </ligand>
</feature>
<dbReference type="Pfam" id="PF00406">
    <property type="entry name" value="ADK"/>
    <property type="match status" value="1"/>
</dbReference>
<accession>A0A8J7F5R0</accession>
<keyword evidence="1 5" id="KW-0808">Transferase</keyword>
<dbReference type="NCBIfam" id="NF011100">
    <property type="entry name" value="PRK14527.1"/>
    <property type="match status" value="1"/>
</dbReference>
<organism evidence="8 9">
    <name type="scientific">Plectonema cf. radiosum LEGE 06105</name>
    <dbReference type="NCBI Taxonomy" id="945769"/>
    <lineage>
        <taxon>Bacteria</taxon>
        <taxon>Bacillati</taxon>
        <taxon>Cyanobacteriota</taxon>
        <taxon>Cyanophyceae</taxon>
        <taxon>Oscillatoriophycideae</taxon>
        <taxon>Oscillatoriales</taxon>
        <taxon>Microcoleaceae</taxon>
        <taxon>Plectonema</taxon>
    </lineage>
</organism>
<dbReference type="NCBIfam" id="NF002700">
    <property type="entry name" value="PRK02496.1"/>
    <property type="match status" value="1"/>
</dbReference>
<dbReference type="PANTHER" id="PTHR23359">
    <property type="entry name" value="NUCLEOTIDE KINASE"/>
    <property type="match status" value="1"/>
</dbReference>
<dbReference type="GO" id="GO:0005737">
    <property type="term" value="C:cytoplasm"/>
    <property type="evidence" value="ECO:0007669"/>
    <property type="project" value="UniProtKB-SubCell"/>
</dbReference>
<dbReference type="InterPro" id="IPR027417">
    <property type="entry name" value="P-loop_NTPase"/>
</dbReference>
<dbReference type="NCBIfam" id="TIGR01351">
    <property type="entry name" value="adk"/>
    <property type="match status" value="1"/>
</dbReference>
<feature type="binding site" evidence="5">
    <location>
        <begin position="86"/>
        <end position="89"/>
    </location>
    <ligand>
        <name>AMP</name>
        <dbReference type="ChEBI" id="CHEBI:456215"/>
    </ligand>
</feature>
<keyword evidence="3 5" id="KW-0547">Nucleotide-binding</keyword>
<feature type="binding site" evidence="5">
    <location>
        <position position="169"/>
    </location>
    <ligand>
        <name>ATP</name>
        <dbReference type="ChEBI" id="CHEBI:30616"/>
    </ligand>
</feature>
<dbReference type="SUPFAM" id="SSF52540">
    <property type="entry name" value="P-loop containing nucleoside triphosphate hydrolases"/>
    <property type="match status" value="1"/>
</dbReference>
<feature type="binding site" evidence="5">
    <location>
        <position position="128"/>
    </location>
    <ligand>
        <name>ATP</name>
        <dbReference type="ChEBI" id="CHEBI:30616"/>
    </ligand>
</feature>
<dbReference type="PROSITE" id="PS00113">
    <property type="entry name" value="ADENYLATE_KINASE"/>
    <property type="match status" value="1"/>
</dbReference>
<evidence type="ECO:0000256" key="3">
    <source>
        <dbReference type="ARBA" id="ARBA00022741"/>
    </source>
</evidence>
<dbReference type="NCBIfam" id="NF001381">
    <property type="entry name" value="PRK00279.1-3"/>
    <property type="match status" value="1"/>
</dbReference>
<dbReference type="UniPathway" id="UPA00588">
    <property type="reaction ID" value="UER00649"/>
</dbReference>
<dbReference type="GO" id="GO:0005524">
    <property type="term" value="F:ATP binding"/>
    <property type="evidence" value="ECO:0007669"/>
    <property type="project" value="UniProtKB-UniRule"/>
</dbReference>
<comment type="subunit">
    <text evidence="5 7">Monomer.</text>
</comment>
<dbReference type="CDD" id="cd01428">
    <property type="entry name" value="ADK"/>
    <property type="match status" value="1"/>
</dbReference>
<gene>
    <name evidence="5" type="primary">adk</name>
    <name evidence="8" type="ORF">IQ247_07345</name>
</gene>
<comment type="caution">
    <text evidence="8">The sequence shown here is derived from an EMBL/GenBank/DDBJ whole genome shotgun (WGS) entry which is preliminary data.</text>
</comment>
<dbReference type="EC" id="2.7.4.3" evidence="5 7"/>
<dbReference type="NCBIfam" id="NF011105">
    <property type="entry name" value="PRK14532.1"/>
    <property type="match status" value="1"/>
</dbReference>
<comment type="pathway">
    <text evidence="5">Purine metabolism; AMP biosynthesis via salvage pathway; AMP from ADP: step 1/1.</text>
</comment>
<dbReference type="InterPro" id="IPR033690">
    <property type="entry name" value="Adenylat_kinase_CS"/>
</dbReference>
<feature type="binding site" evidence="5">
    <location>
        <position position="93"/>
    </location>
    <ligand>
        <name>AMP</name>
        <dbReference type="ChEBI" id="CHEBI:456215"/>
    </ligand>
</feature>
<dbReference type="RefSeq" id="WP_193918557.1">
    <property type="nucleotide sequence ID" value="NZ_JADEWL010000015.1"/>
</dbReference>